<dbReference type="Pfam" id="PF07973">
    <property type="entry name" value="tRNA_SAD"/>
    <property type="match status" value="1"/>
</dbReference>
<evidence type="ECO:0000256" key="8">
    <source>
        <dbReference type="ARBA" id="ARBA00022840"/>
    </source>
</evidence>
<name>A0A2T3FXL0_9FIRM</name>
<evidence type="ECO:0000256" key="7">
    <source>
        <dbReference type="ARBA" id="ARBA00022833"/>
    </source>
</evidence>
<dbReference type="SUPFAM" id="SSF101353">
    <property type="entry name" value="Putative anticodon-binding domain of alanyl-tRNA synthetase (AlaRS)"/>
    <property type="match status" value="1"/>
</dbReference>
<sequence length="868" mass="97767">MKQLTGNQVRQMFLDYFKSKGHMIEPGASLIPHNDPTLLWINAGVAALKKYFDGSEKPACNRIANAQKSIRTNDIENVGKTARHHTFFEMLGNFSIGDYFKEEAIPFAWEFLTSPEWIGFDKEKLYVTVYTDDEDAYRIWTEVCHVDPSHILKTYENFWEIGEGPGGPDSEIFYDRGEKYDPEGLGEKLFFEEMENDRYIEVWNVVFSQYDCNPAIDRKEYKELPQKNIDTGMGLERLVSIIQGGETNFDTDLFLPIIHATEKLANVSYEENKMAYRVIADHIRTVTFALADGAMFDNAGRGYVLRRILRRAVRYGKQIGIEKAFMYDLVPLVCDMMKEFYDYLPEKQDFISTMVKKEEEAFHKTLLNGEKLLKSLIDKNENGEISGKDAFKLYDTYGFPFELTLEIAEESNLTVNKEEFKEELKVQQERSRASRDSNESMASQKPDLMAFVEPSTFVYDPTPIQGKIIGLFKDGVKTDEITDKGEVIFDTTPFYGEMGGQCGDTGLIDNETTHANVVNTLNAPNKQHMHFVEVKEGAIHLGDIFTLSIDQQKRRQITANHSATHILQKALQETLGDHISQAGSYVDDKLLRFDFTHFEKISAELLKGIEEKVNQIVFEGRPVVIKNMSKEEALASGAMALFDEKYGDVVRVVNIGDYSIELCGGCHVSNSSEIGLFKIVSEESIGSGIRRIVAQSGLAAYNAMVHEKETVDTIASTLNLKNRKDVVSKVESLKEDLKQAKAEVEQLSAKLNAIQAASKANDIEEINGVKVLYVEEQLENAKAKQLTFDFRDQLESGIVVLVSKYEEKCSYFVSVSKDLVGQYKAGNIIKAINEVVDGRGGGKPDFAQGGCAINDNISKIKGALKNIL</sequence>
<feature type="binding site" evidence="14">
    <location>
        <position position="663"/>
    </location>
    <ligand>
        <name>Zn(2+)</name>
        <dbReference type="ChEBI" id="CHEBI:29105"/>
    </ligand>
</feature>
<dbReference type="PANTHER" id="PTHR11777:SF9">
    <property type="entry name" value="ALANINE--TRNA LIGASE, CYTOPLASMIC"/>
    <property type="match status" value="1"/>
</dbReference>
<dbReference type="GeneID" id="77471051"/>
<keyword evidence="11 14" id="KW-0030">Aminoacyl-tRNA synthetase</keyword>
<evidence type="ECO:0000256" key="3">
    <source>
        <dbReference type="ARBA" id="ARBA00022555"/>
    </source>
</evidence>
<dbReference type="FunFam" id="3.30.930.10:FF:000046">
    <property type="entry name" value="Alanine--tRNA ligase"/>
    <property type="match status" value="1"/>
</dbReference>
<comment type="catalytic activity">
    <reaction evidence="13 14">
        <text>tRNA(Ala) + L-alanine + ATP = L-alanyl-tRNA(Ala) + AMP + diphosphate</text>
        <dbReference type="Rhea" id="RHEA:12540"/>
        <dbReference type="Rhea" id="RHEA-COMP:9657"/>
        <dbReference type="Rhea" id="RHEA-COMP:9923"/>
        <dbReference type="ChEBI" id="CHEBI:30616"/>
        <dbReference type="ChEBI" id="CHEBI:33019"/>
        <dbReference type="ChEBI" id="CHEBI:57972"/>
        <dbReference type="ChEBI" id="CHEBI:78442"/>
        <dbReference type="ChEBI" id="CHEBI:78497"/>
        <dbReference type="ChEBI" id="CHEBI:456215"/>
        <dbReference type="EC" id="6.1.1.7"/>
    </reaction>
</comment>
<dbReference type="Gene3D" id="3.30.930.10">
    <property type="entry name" value="Bira Bifunctional Protein, Domain 2"/>
    <property type="match status" value="1"/>
</dbReference>
<keyword evidence="15" id="KW-0175">Coiled coil</keyword>
<dbReference type="PANTHER" id="PTHR11777">
    <property type="entry name" value="ALANYL-TRNA SYNTHETASE"/>
    <property type="match status" value="1"/>
</dbReference>
<dbReference type="GO" id="GO:0140096">
    <property type="term" value="F:catalytic activity, acting on a protein"/>
    <property type="evidence" value="ECO:0007669"/>
    <property type="project" value="UniProtKB-ARBA"/>
</dbReference>
<dbReference type="GO" id="GO:0002161">
    <property type="term" value="F:aminoacyl-tRNA deacylase activity"/>
    <property type="evidence" value="ECO:0007669"/>
    <property type="project" value="TreeGrafter"/>
</dbReference>
<feature type="binding site" evidence="14">
    <location>
        <position position="565"/>
    </location>
    <ligand>
        <name>Zn(2+)</name>
        <dbReference type="ChEBI" id="CHEBI:29105"/>
    </ligand>
</feature>
<dbReference type="RefSeq" id="WP_106988133.1">
    <property type="nucleotide sequence ID" value="NZ_PYLP01000009.1"/>
</dbReference>
<keyword evidence="5 14" id="KW-0479">Metal-binding</keyword>
<feature type="binding site" evidence="14">
    <location>
        <position position="667"/>
    </location>
    <ligand>
        <name>Zn(2+)</name>
        <dbReference type="ChEBI" id="CHEBI:29105"/>
    </ligand>
</feature>
<dbReference type="Gene3D" id="6.10.250.550">
    <property type="match status" value="1"/>
</dbReference>
<keyword evidence="6 14" id="KW-0547">Nucleotide-binding</keyword>
<evidence type="ECO:0000256" key="2">
    <source>
        <dbReference type="ARBA" id="ARBA00022490"/>
    </source>
</evidence>
<evidence type="ECO:0000256" key="16">
    <source>
        <dbReference type="SAM" id="MobiDB-lite"/>
    </source>
</evidence>
<keyword evidence="4 14" id="KW-0436">Ligase</keyword>
<dbReference type="PRINTS" id="PR00980">
    <property type="entry name" value="TRNASYNTHALA"/>
</dbReference>
<proteinExistence type="inferred from homology"/>
<dbReference type="InterPro" id="IPR018165">
    <property type="entry name" value="Ala-tRNA-synth_IIc_core"/>
</dbReference>
<evidence type="ECO:0000256" key="10">
    <source>
        <dbReference type="ARBA" id="ARBA00022917"/>
    </source>
</evidence>
<evidence type="ECO:0000256" key="11">
    <source>
        <dbReference type="ARBA" id="ARBA00023146"/>
    </source>
</evidence>
<dbReference type="SMART" id="SM00863">
    <property type="entry name" value="tRNA_SAD"/>
    <property type="match status" value="1"/>
</dbReference>
<dbReference type="FunFam" id="3.30.980.10:FF:000004">
    <property type="entry name" value="Alanine--tRNA ligase, cytoplasmic"/>
    <property type="match status" value="1"/>
</dbReference>
<accession>A0A2T3FXL0</accession>
<comment type="similarity">
    <text evidence="1 14">Belongs to the class-II aminoacyl-tRNA synthetase family.</text>
</comment>
<dbReference type="InterPro" id="IPR018163">
    <property type="entry name" value="Thr/Ala-tRNA-synth_IIc_edit"/>
</dbReference>
<dbReference type="Gene3D" id="3.30.980.10">
    <property type="entry name" value="Threonyl-trna Synthetase, Chain A, domain 2"/>
    <property type="match status" value="1"/>
</dbReference>
<dbReference type="SUPFAM" id="SSF50447">
    <property type="entry name" value="Translation proteins"/>
    <property type="match status" value="1"/>
</dbReference>
<evidence type="ECO:0000256" key="12">
    <source>
        <dbReference type="ARBA" id="ARBA00024779"/>
    </source>
</evidence>
<dbReference type="AlphaFoldDB" id="A0A2T3FXL0"/>
<dbReference type="GO" id="GO:0005829">
    <property type="term" value="C:cytosol"/>
    <property type="evidence" value="ECO:0007669"/>
    <property type="project" value="TreeGrafter"/>
</dbReference>
<dbReference type="Gene3D" id="3.30.54.20">
    <property type="match status" value="1"/>
</dbReference>
<dbReference type="CDD" id="cd00673">
    <property type="entry name" value="AlaRS_core"/>
    <property type="match status" value="1"/>
</dbReference>
<dbReference type="InterPro" id="IPR009000">
    <property type="entry name" value="Transl_B-barrel_sf"/>
</dbReference>
<dbReference type="InterPro" id="IPR050058">
    <property type="entry name" value="Ala-tRNA_ligase"/>
</dbReference>
<dbReference type="InterPro" id="IPR018162">
    <property type="entry name" value="Ala-tRNA-ligase_IIc_anticod-bd"/>
</dbReference>
<dbReference type="GO" id="GO:0000049">
    <property type="term" value="F:tRNA binding"/>
    <property type="evidence" value="ECO:0007669"/>
    <property type="project" value="UniProtKB-KW"/>
</dbReference>
<evidence type="ECO:0000313" key="19">
    <source>
        <dbReference type="Proteomes" id="UP000241201"/>
    </source>
</evidence>
<dbReference type="Proteomes" id="UP000241201">
    <property type="component" value="Unassembled WGS sequence"/>
</dbReference>
<dbReference type="HAMAP" id="MF_00036_B">
    <property type="entry name" value="Ala_tRNA_synth_B"/>
    <property type="match status" value="1"/>
</dbReference>
<keyword evidence="8 14" id="KW-0067">ATP-binding</keyword>
<comment type="function">
    <text evidence="12 14">Catalyzes the attachment of alanine to tRNA(Ala) in a two-step reaction: alanine is first activated by ATP to form Ala-AMP and then transferred to the acceptor end of tRNA(Ala). Also edits incorrectly charged Ser-tRNA(Ala) and Gly-tRNA(Ala) via its editing domain.</text>
</comment>
<dbReference type="InterPro" id="IPR002318">
    <property type="entry name" value="Ala-tRNA-lgiase_IIc"/>
</dbReference>
<evidence type="ECO:0000259" key="17">
    <source>
        <dbReference type="PROSITE" id="PS50860"/>
    </source>
</evidence>
<keyword evidence="19" id="KW-1185">Reference proteome</keyword>
<evidence type="ECO:0000256" key="13">
    <source>
        <dbReference type="ARBA" id="ARBA00048300"/>
    </source>
</evidence>
<dbReference type="GO" id="GO:0005524">
    <property type="term" value="F:ATP binding"/>
    <property type="evidence" value="ECO:0007669"/>
    <property type="project" value="UniProtKB-UniRule"/>
</dbReference>
<feature type="binding site" evidence="14">
    <location>
        <position position="561"/>
    </location>
    <ligand>
        <name>Zn(2+)</name>
        <dbReference type="ChEBI" id="CHEBI:29105"/>
    </ligand>
</feature>
<reference evidence="19" key="1">
    <citation type="submission" date="2018-03" db="EMBL/GenBank/DDBJ databases">
        <title>Lachnoclostridium SNUG30370 gen.nov., sp.nov., isolated from human faeces.</title>
        <authorList>
            <person name="Seo B."/>
            <person name="Jeon K."/>
            <person name="Ko G."/>
        </authorList>
    </citation>
    <scope>NUCLEOTIDE SEQUENCE [LARGE SCALE GENOMIC DNA]</scope>
    <source>
        <strain evidence="19">SNUG30370</strain>
    </source>
</reference>
<evidence type="ECO:0000256" key="6">
    <source>
        <dbReference type="ARBA" id="ARBA00022741"/>
    </source>
</evidence>
<feature type="region of interest" description="Disordered" evidence="16">
    <location>
        <begin position="426"/>
        <end position="445"/>
    </location>
</feature>
<evidence type="ECO:0000256" key="1">
    <source>
        <dbReference type="ARBA" id="ARBA00008226"/>
    </source>
</evidence>
<keyword evidence="7 14" id="KW-0862">Zinc</keyword>
<comment type="caution">
    <text evidence="18">The sequence shown here is derived from an EMBL/GenBank/DDBJ whole genome shotgun (WGS) entry which is preliminary data.</text>
</comment>
<dbReference type="InterPro" id="IPR018164">
    <property type="entry name" value="Ala-tRNA-synth_IIc_N"/>
</dbReference>
<keyword evidence="9 14" id="KW-0694">RNA-binding</keyword>
<dbReference type="EMBL" id="PYLP01000009">
    <property type="protein sequence ID" value="PST40018.1"/>
    <property type="molecule type" value="Genomic_DNA"/>
</dbReference>
<dbReference type="Gene3D" id="2.40.30.130">
    <property type="match status" value="1"/>
</dbReference>
<dbReference type="FunFam" id="3.30.54.20:FF:000001">
    <property type="entry name" value="Alanine--tRNA ligase"/>
    <property type="match status" value="1"/>
</dbReference>
<gene>
    <name evidence="14" type="primary">alaS</name>
    <name evidence="18" type="ORF">C7U55_08110</name>
</gene>
<dbReference type="GO" id="GO:0004813">
    <property type="term" value="F:alanine-tRNA ligase activity"/>
    <property type="evidence" value="ECO:0007669"/>
    <property type="project" value="UniProtKB-UniRule"/>
</dbReference>
<dbReference type="FunFam" id="3.10.310.40:FF:000001">
    <property type="entry name" value="Alanine--tRNA ligase"/>
    <property type="match status" value="1"/>
</dbReference>
<organism evidence="18 19">
    <name type="scientific">Faecalibacillus faecis</name>
    <dbReference type="NCBI Taxonomy" id="1982628"/>
    <lineage>
        <taxon>Bacteria</taxon>
        <taxon>Bacillati</taxon>
        <taxon>Bacillota</taxon>
        <taxon>Erysipelotrichia</taxon>
        <taxon>Erysipelotrichales</taxon>
        <taxon>Coprobacillaceae</taxon>
        <taxon>Faecalibacillus</taxon>
    </lineage>
</organism>
<keyword evidence="10 14" id="KW-0648">Protein biosynthesis</keyword>
<comment type="domain">
    <text evidence="14">Consists of three domains; the N-terminal catalytic domain, the editing domain and the C-terminal C-Ala domain. The editing domain removes incorrectly charged amino acids, while the C-Ala domain, along with tRNA(Ala), serves as a bridge to cooperatively bring together the editing and aminoacylation centers thus stimulating deacylation of misacylated tRNAs.</text>
</comment>
<feature type="coiled-coil region" evidence="15">
    <location>
        <begin position="723"/>
        <end position="757"/>
    </location>
</feature>
<dbReference type="InterPro" id="IPR003156">
    <property type="entry name" value="DHHA1_dom"/>
</dbReference>
<dbReference type="GO" id="GO:0008270">
    <property type="term" value="F:zinc ion binding"/>
    <property type="evidence" value="ECO:0007669"/>
    <property type="project" value="UniProtKB-UniRule"/>
</dbReference>
<dbReference type="Pfam" id="PF02272">
    <property type="entry name" value="DHHA1"/>
    <property type="match status" value="1"/>
</dbReference>
<protein>
    <recommendedName>
        <fullName evidence="14">Alanine--tRNA ligase</fullName>
        <ecNumber evidence="14">6.1.1.7</ecNumber>
    </recommendedName>
    <alternativeName>
        <fullName evidence="14">Alanyl-tRNA synthetase</fullName>
        <shortName evidence="14">AlaRS</shortName>
    </alternativeName>
</protein>
<evidence type="ECO:0000256" key="15">
    <source>
        <dbReference type="SAM" id="Coils"/>
    </source>
</evidence>
<dbReference type="NCBIfam" id="TIGR00344">
    <property type="entry name" value="alaS"/>
    <property type="match status" value="1"/>
</dbReference>
<dbReference type="EC" id="6.1.1.7" evidence="14"/>
<evidence type="ECO:0000256" key="14">
    <source>
        <dbReference type="HAMAP-Rule" id="MF_00036"/>
    </source>
</evidence>
<keyword evidence="2 14" id="KW-0963">Cytoplasm</keyword>
<dbReference type="Gene3D" id="3.10.310.40">
    <property type="match status" value="1"/>
</dbReference>
<evidence type="ECO:0000313" key="18">
    <source>
        <dbReference type="EMBL" id="PST40018.1"/>
    </source>
</evidence>
<evidence type="ECO:0000256" key="5">
    <source>
        <dbReference type="ARBA" id="ARBA00022723"/>
    </source>
</evidence>
<keyword evidence="3 14" id="KW-0820">tRNA-binding</keyword>
<dbReference type="PROSITE" id="PS50860">
    <property type="entry name" value="AA_TRNA_LIGASE_II_ALA"/>
    <property type="match status" value="1"/>
</dbReference>
<comment type="subcellular location">
    <subcellularLocation>
        <location evidence="14">Cytoplasm</location>
    </subcellularLocation>
</comment>
<dbReference type="GO" id="GO:0006419">
    <property type="term" value="P:alanyl-tRNA aminoacylation"/>
    <property type="evidence" value="ECO:0007669"/>
    <property type="project" value="UniProtKB-UniRule"/>
</dbReference>
<dbReference type="GO" id="GO:0016740">
    <property type="term" value="F:transferase activity"/>
    <property type="evidence" value="ECO:0007669"/>
    <property type="project" value="UniProtKB-ARBA"/>
</dbReference>
<dbReference type="SUPFAM" id="SSF55681">
    <property type="entry name" value="Class II aaRS and biotin synthetases"/>
    <property type="match status" value="1"/>
</dbReference>
<comment type="cofactor">
    <cofactor evidence="14">
        <name>Zn(2+)</name>
        <dbReference type="ChEBI" id="CHEBI:29105"/>
    </cofactor>
    <text evidence="14">Binds 1 zinc ion per subunit.</text>
</comment>
<evidence type="ECO:0000256" key="4">
    <source>
        <dbReference type="ARBA" id="ARBA00022598"/>
    </source>
</evidence>
<evidence type="ECO:0000256" key="9">
    <source>
        <dbReference type="ARBA" id="ARBA00022884"/>
    </source>
</evidence>
<feature type="domain" description="Alanyl-transfer RNA synthetases family profile" evidence="17">
    <location>
        <begin position="4"/>
        <end position="706"/>
    </location>
</feature>
<dbReference type="Pfam" id="PF01411">
    <property type="entry name" value="tRNA-synt_2c"/>
    <property type="match status" value="1"/>
</dbReference>
<feature type="compositionally biased region" description="Basic and acidic residues" evidence="16">
    <location>
        <begin position="426"/>
        <end position="438"/>
    </location>
</feature>
<dbReference type="InterPro" id="IPR045864">
    <property type="entry name" value="aa-tRNA-synth_II/BPL/LPL"/>
</dbReference>
<dbReference type="InterPro" id="IPR023033">
    <property type="entry name" value="Ala_tRNA_ligase_euk/bac"/>
</dbReference>
<dbReference type="InterPro" id="IPR012947">
    <property type="entry name" value="tRNA_SAD"/>
</dbReference>
<dbReference type="SUPFAM" id="SSF55186">
    <property type="entry name" value="ThrRS/AlaRS common domain"/>
    <property type="match status" value="1"/>
</dbReference>